<evidence type="ECO:0008006" key="3">
    <source>
        <dbReference type="Google" id="ProtNLM"/>
    </source>
</evidence>
<sequence>FIELKAPGKKPTPLQMKKMRELHGLGFITGWADSKESVDQFLDRMQIVGDAVLMDILEAGGQL</sequence>
<comment type="caution">
    <text evidence="1">The sequence shown here is derived from an EMBL/GenBank/DDBJ whole genome shotgun (WGS) entry which is preliminary data.</text>
</comment>
<reference evidence="1 2" key="1">
    <citation type="submission" date="2022-06" db="EMBL/GenBank/DDBJ databases">
        <title>Isolation of gut microbiota from human fecal samples.</title>
        <authorList>
            <person name="Pamer E.G."/>
            <person name="Barat B."/>
            <person name="Waligurski E."/>
            <person name="Medina S."/>
            <person name="Paddock L."/>
            <person name="Mostad J."/>
        </authorList>
    </citation>
    <scope>NUCLEOTIDE SEQUENCE [LARGE SCALE GENOMIC DNA]</scope>
    <source>
        <strain evidence="1 2">SL.3.17</strain>
    </source>
</reference>
<name>A0ABT1RUD6_9FIRM</name>
<dbReference type="Proteomes" id="UP001524502">
    <property type="component" value="Unassembled WGS sequence"/>
</dbReference>
<dbReference type="EMBL" id="JANFXK010000292">
    <property type="protein sequence ID" value="MCQ4638818.1"/>
    <property type="molecule type" value="Genomic_DNA"/>
</dbReference>
<dbReference type="InterPro" id="IPR011856">
    <property type="entry name" value="tRNA_endonuc-like_dom_sf"/>
</dbReference>
<proteinExistence type="predicted"/>
<protein>
    <recommendedName>
        <fullName evidence="3">VRR-NUC domain-containing protein</fullName>
    </recommendedName>
</protein>
<evidence type="ECO:0000313" key="1">
    <source>
        <dbReference type="EMBL" id="MCQ4638818.1"/>
    </source>
</evidence>
<accession>A0ABT1RUD6</accession>
<keyword evidence="2" id="KW-1185">Reference proteome</keyword>
<organism evidence="1 2">
    <name type="scientific">Anaerovorax odorimutans</name>
    <dbReference type="NCBI Taxonomy" id="109327"/>
    <lineage>
        <taxon>Bacteria</taxon>
        <taxon>Bacillati</taxon>
        <taxon>Bacillota</taxon>
        <taxon>Clostridia</taxon>
        <taxon>Peptostreptococcales</taxon>
        <taxon>Anaerovoracaceae</taxon>
        <taxon>Anaerovorax</taxon>
    </lineage>
</organism>
<feature type="non-terminal residue" evidence="1">
    <location>
        <position position="1"/>
    </location>
</feature>
<dbReference type="Gene3D" id="3.40.1350.10">
    <property type="match status" value="1"/>
</dbReference>
<gene>
    <name evidence="1" type="ORF">NE619_19015</name>
</gene>
<evidence type="ECO:0000313" key="2">
    <source>
        <dbReference type="Proteomes" id="UP001524502"/>
    </source>
</evidence>